<feature type="domain" description="Hydantoinase B/oxoprolinase" evidence="1">
    <location>
        <begin position="2"/>
        <end position="520"/>
    </location>
</feature>
<evidence type="ECO:0000313" key="2">
    <source>
        <dbReference type="EMBL" id="QXT39861.1"/>
    </source>
</evidence>
<dbReference type="KEGG" id="gce:KYE46_00955"/>
<sequence>MIAMSIIHERLKAVAEDIGHLLVRGAFSSNIKERRDCSTAIFDATGRLVAQADHMPIHIGSLLWGVRALLDRYTLDDMSEGDAFVMNDPYLAGGTHLPDISVITPVFVDGALSYFVGNIAHHADVGGPEPGSVSGASPNIFWEGIRIPPIRIARAGVPDEDVIGMIGHNTREPMERILDLRNQIGANQRGVALLQALIADHGASDVQDAVERIIAHAGALVRAAVAALPDGEWHATRYLDDDGAGSDPVPLACCVRIAGSQLTLDFAGSGPTAKGAINLSPSSLEATVGYAVKALLGPTIPSNSGLIDAVRINVPAESVVNASPPAAVAARAVTSNRLAGAIFDALGQALPEADRMSASNDSTSLIVLAGHDPARGTSYVYPESTGGGAGAFAEMDGADAVHVHTVNSANLPVEVLETEYPILCTEYALVPDSGGAGRRRGGLGIARELQALVDGTALTVRSDGHLFGAPGVLGGLVGSTTRITHTTATDTMELPSKCSRTLAAGERLRIETLGGGGFGPVSEREASEIAADIIDGKVSRAAAERDYGAERVAACLSS</sequence>
<organism evidence="2 3">
    <name type="scientific">Gymnodinialimonas ceratoperidinii</name>
    <dbReference type="NCBI Taxonomy" id="2856823"/>
    <lineage>
        <taxon>Bacteria</taxon>
        <taxon>Pseudomonadati</taxon>
        <taxon>Pseudomonadota</taxon>
        <taxon>Alphaproteobacteria</taxon>
        <taxon>Rhodobacterales</taxon>
        <taxon>Paracoccaceae</taxon>
        <taxon>Gymnodinialimonas</taxon>
    </lineage>
</organism>
<dbReference type="GO" id="GO:0017168">
    <property type="term" value="F:5-oxoprolinase (ATP-hydrolyzing) activity"/>
    <property type="evidence" value="ECO:0007669"/>
    <property type="project" value="TreeGrafter"/>
</dbReference>
<evidence type="ECO:0000313" key="3">
    <source>
        <dbReference type="Proteomes" id="UP000825009"/>
    </source>
</evidence>
<dbReference type="InterPro" id="IPR045079">
    <property type="entry name" value="Oxoprolinase-like"/>
</dbReference>
<gene>
    <name evidence="2" type="ORF">KYE46_00955</name>
</gene>
<name>A0A8F6YBA3_9RHOB</name>
<accession>A0A8F6YBA3</accession>
<dbReference type="AlphaFoldDB" id="A0A8F6YBA3"/>
<dbReference type="EMBL" id="CP079194">
    <property type="protein sequence ID" value="QXT39861.1"/>
    <property type="molecule type" value="Genomic_DNA"/>
</dbReference>
<evidence type="ECO:0000259" key="1">
    <source>
        <dbReference type="Pfam" id="PF02538"/>
    </source>
</evidence>
<dbReference type="GO" id="GO:0006749">
    <property type="term" value="P:glutathione metabolic process"/>
    <property type="evidence" value="ECO:0007669"/>
    <property type="project" value="TreeGrafter"/>
</dbReference>
<dbReference type="GO" id="GO:0005829">
    <property type="term" value="C:cytosol"/>
    <property type="evidence" value="ECO:0007669"/>
    <property type="project" value="TreeGrafter"/>
</dbReference>
<dbReference type="PANTHER" id="PTHR11365">
    <property type="entry name" value="5-OXOPROLINASE RELATED"/>
    <property type="match status" value="1"/>
</dbReference>
<dbReference type="PANTHER" id="PTHR11365:SF23">
    <property type="entry name" value="HYPOTHETICAL 5-OXOPROLINASE (EUROFUNG)-RELATED"/>
    <property type="match status" value="1"/>
</dbReference>
<dbReference type="Pfam" id="PF02538">
    <property type="entry name" value="Hydantoinase_B"/>
    <property type="match status" value="1"/>
</dbReference>
<reference evidence="2 3" key="1">
    <citation type="submission" date="2021-07" db="EMBL/GenBank/DDBJ databases">
        <title>A novel Jannaschia species isolated from marine dinoflagellate Ceratoperidinium margalefii.</title>
        <authorList>
            <person name="Jiang Y."/>
            <person name="Li Z."/>
        </authorList>
    </citation>
    <scope>NUCLEOTIDE SEQUENCE [LARGE SCALE GENOMIC DNA]</scope>
    <source>
        <strain evidence="2 3">J12C1-MA-4</strain>
    </source>
</reference>
<proteinExistence type="predicted"/>
<dbReference type="Proteomes" id="UP000825009">
    <property type="component" value="Chromosome"/>
</dbReference>
<dbReference type="InterPro" id="IPR003692">
    <property type="entry name" value="Hydantoinase_B"/>
</dbReference>
<protein>
    <submittedName>
        <fullName evidence="2">Hydantoinase B/oxoprolinase family protein</fullName>
    </submittedName>
</protein>
<keyword evidence="3" id="KW-1185">Reference proteome</keyword>